<evidence type="ECO:0000256" key="3">
    <source>
        <dbReference type="SAM" id="Phobius"/>
    </source>
</evidence>
<dbReference type="InterPro" id="IPR004089">
    <property type="entry name" value="MCPsignal_dom"/>
</dbReference>
<dbReference type="PANTHER" id="PTHR32089">
    <property type="entry name" value="METHYL-ACCEPTING CHEMOTAXIS PROTEIN MCPB"/>
    <property type="match status" value="1"/>
</dbReference>
<sequence>MSNQNEEAILAPVRQQAERIMHITLGVLFLCGLIVGGVTNSWAIAFGIGLPALLIPLLISKLNPGSLASRLAIAAAFMIFSGQFIQQSQGMSEAHFIIFVLLAFLLYFRDWKPIVAAAAVIAVHHLAFNQLQAANTGIIVFNAGSSFHIVLLHALFVVFETAVLVYMAVRQRNEAIEAALVGSIAKEVAAGNLRISSNVSAEQYPLLQSILDMQKQLSTTFAAIKHQSVTVNHTMTELSSHSQIVSQNMEKQTHAANNMHMSIHTLTDTVSHLADEAANASTRAQHSGQAAVEGANVVKAAVNEMGSIAETIRNSAQNVERLGAQSDRVVQVVGLIKEIADQTNLLALNAAIEAARAGEQGRGFAVVADEVRKLAERTGQATQDIGGMMKEILDSKTATLSSIDEAVNRVDRGVELATQAGQSIDAITTSAQEVGNIIAGISTTLRDQNQVTQQIAHQVETVASMANQSNAAVNSNLALGMELERVSTHLSEAVSRFKV</sequence>
<evidence type="ECO:0000259" key="4">
    <source>
        <dbReference type="PROSITE" id="PS50111"/>
    </source>
</evidence>
<evidence type="ECO:0000313" key="6">
    <source>
        <dbReference type="Proteomes" id="UP001165395"/>
    </source>
</evidence>
<dbReference type="CDD" id="cd11386">
    <property type="entry name" value="MCP_signal"/>
    <property type="match status" value="1"/>
</dbReference>
<keyword evidence="3" id="KW-0472">Membrane</keyword>
<feature type="transmembrane region" description="Helical" evidence="3">
    <location>
        <begin position="91"/>
        <end position="108"/>
    </location>
</feature>
<keyword evidence="6" id="KW-1185">Reference proteome</keyword>
<evidence type="ECO:0000256" key="1">
    <source>
        <dbReference type="ARBA" id="ARBA00023224"/>
    </source>
</evidence>
<keyword evidence="3" id="KW-0812">Transmembrane</keyword>
<feature type="transmembrane region" description="Helical" evidence="3">
    <location>
        <begin position="20"/>
        <end position="36"/>
    </location>
</feature>
<dbReference type="SMART" id="SM00283">
    <property type="entry name" value="MA"/>
    <property type="match status" value="1"/>
</dbReference>
<comment type="caution">
    <text evidence="5">The sequence shown here is derived from an EMBL/GenBank/DDBJ whole genome shotgun (WGS) entry which is preliminary data.</text>
</comment>
<dbReference type="RefSeq" id="WP_227179204.1">
    <property type="nucleotide sequence ID" value="NZ_JAJBZT010000002.1"/>
</dbReference>
<feature type="transmembrane region" description="Helical" evidence="3">
    <location>
        <begin position="147"/>
        <end position="169"/>
    </location>
</feature>
<keyword evidence="1 2" id="KW-0807">Transducer</keyword>
<evidence type="ECO:0000313" key="5">
    <source>
        <dbReference type="EMBL" id="MCB6182949.1"/>
    </source>
</evidence>
<dbReference type="Proteomes" id="UP001165395">
    <property type="component" value="Unassembled WGS sequence"/>
</dbReference>
<dbReference type="PROSITE" id="PS50111">
    <property type="entry name" value="CHEMOTAXIS_TRANSDUC_2"/>
    <property type="match status" value="1"/>
</dbReference>
<reference evidence="5" key="1">
    <citation type="submission" date="2021-10" db="EMBL/GenBank/DDBJ databases">
        <title>The complete genome sequence of Leeia sp. TBRC 13508.</title>
        <authorList>
            <person name="Charoenyingcharoen P."/>
            <person name="Yukphan P."/>
        </authorList>
    </citation>
    <scope>NUCLEOTIDE SEQUENCE</scope>
    <source>
        <strain evidence="5">TBRC 13508</strain>
    </source>
</reference>
<evidence type="ECO:0000256" key="2">
    <source>
        <dbReference type="PROSITE-ProRule" id="PRU00284"/>
    </source>
</evidence>
<organism evidence="5 6">
    <name type="scientific">Leeia speluncae</name>
    <dbReference type="NCBI Taxonomy" id="2884804"/>
    <lineage>
        <taxon>Bacteria</taxon>
        <taxon>Pseudomonadati</taxon>
        <taxon>Pseudomonadota</taxon>
        <taxon>Betaproteobacteria</taxon>
        <taxon>Neisseriales</taxon>
        <taxon>Leeiaceae</taxon>
        <taxon>Leeia</taxon>
    </lineage>
</organism>
<protein>
    <submittedName>
        <fullName evidence="5">Methyl-accepting chemotaxis protein</fullName>
    </submittedName>
</protein>
<feature type="domain" description="Methyl-accepting transducer" evidence="4">
    <location>
        <begin position="227"/>
        <end position="463"/>
    </location>
</feature>
<feature type="transmembrane region" description="Helical" evidence="3">
    <location>
        <begin position="42"/>
        <end position="60"/>
    </location>
</feature>
<accession>A0ABS8D415</accession>
<dbReference type="Gene3D" id="1.10.287.950">
    <property type="entry name" value="Methyl-accepting chemotaxis protein"/>
    <property type="match status" value="1"/>
</dbReference>
<dbReference type="EMBL" id="JAJBZT010000002">
    <property type="protein sequence ID" value="MCB6182949.1"/>
    <property type="molecule type" value="Genomic_DNA"/>
</dbReference>
<gene>
    <name evidence="5" type="ORF">LIN78_05230</name>
</gene>
<keyword evidence="3" id="KW-1133">Transmembrane helix</keyword>
<feature type="transmembrane region" description="Helical" evidence="3">
    <location>
        <begin position="67"/>
        <end position="85"/>
    </location>
</feature>
<dbReference type="Pfam" id="PF00015">
    <property type="entry name" value="MCPsignal"/>
    <property type="match status" value="1"/>
</dbReference>
<dbReference type="PANTHER" id="PTHR32089:SF112">
    <property type="entry name" value="LYSOZYME-LIKE PROTEIN-RELATED"/>
    <property type="match status" value="1"/>
</dbReference>
<name>A0ABS8D415_9NEIS</name>
<proteinExistence type="predicted"/>
<dbReference type="SUPFAM" id="SSF58104">
    <property type="entry name" value="Methyl-accepting chemotaxis protein (MCP) signaling domain"/>
    <property type="match status" value="1"/>
</dbReference>